<evidence type="ECO:0000256" key="5">
    <source>
        <dbReference type="ARBA" id="ARBA00023163"/>
    </source>
</evidence>
<dbReference type="InterPro" id="IPR007627">
    <property type="entry name" value="RNA_pol_sigma70_r2"/>
</dbReference>
<keyword evidence="3 6" id="KW-0731">Sigma factor</keyword>
<protein>
    <recommendedName>
        <fullName evidence="6">RNA polymerase sigma factor</fullName>
    </recommendedName>
</protein>
<dbReference type="NCBIfam" id="TIGR02937">
    <property type="entry name" value="sigma70-ECF"/>
    <property type="match status" value="1"/>
</dbReference>
<evidence type="ECO:0000313" key="9">
    <source>
        <dbReference type="EMBL" id="CAI9119758.1"/>
    </source>
</evidence>
<evidence type="ECO:0000259" key="8">
    <source>
        <dbReference type="Pfam" id="PF08281"/>
    </source>
</evidence>
<organism evidence="9 10">
    <name type="scientific">Brytella acorum</name>
    <dbReference type="NCBI Taxonomy" id="2959299"/>
    <lineage>
        <taxon>Bacteria</taxon>
        <taxon>Pseudomonadati</taxon>
        <taxon>Pseudomonadota</taxon>
        <taxon>Alphaproteobacteria</taxon>
        <taxon>Acetobacterales</taxon>
        <taxon>Acetobacteraceae</taxon>
        <taxon>Brytella</taxon>
    </lineage>
</organism>
<evidence type="ECO:0000256" key="6">
    <source>
        <dbReference type="RuleBase" id="RU000716"/>
    </source>
</evidence>
<sequence length="182" mass="20618">MGKAIQPQHETPEVRSGLAVLLPDLRGFARFLTRDTTAADDLVQETVLRALGSAGQFVVGSNLKAWLFTIQRNIFYEGRRRHVREVAYSEQQNHVQEDVREDVVETSDNMLDLSAMLWRLPELLREALILVGAQELTYEEASRICGVPVGTMKARVSRARSQLVEMSRHRTATAEMEEKPEI</sequence>
<keyword evidence="4 6" id="KW-0238">DNA-binding</keyword>
<comment type="caution">
    <text evidence="9">The sequence shown here is derived from an EMBL/GenBank/DDBJ whole genome shotgun (WGS) entry which is preliminary data.</text>
</comment>
<dbReference type="InterPro" id="IPR013324">
    <property type="entry name" value="RNA_pol_sigma_r3/r4-like"/>
</dbReference>
<comment type="similarity">
    <text evidence="1 6">Belongs to the sigma-70 factor family. ECF subfamily.</text>
</comment>
<dbReference type="Proteomes" id="UP001176960">
    <property type="component" value="Unassembled WGS sequence"/>
</dbReference>
<dbReference type="Pfam" id="PF08281">
    <property type="entry name" value="Sigma70_r4_2"/>
    <property type="match status" value="1"/>
</dbReference>
<dbReference type="SUPFAM" id="SSF88946">
    <property type="entry name" value="Sigma2 domain of RNA polymerase sigma factors"/>
    <property type="match status" value="1"/>
</dbReference>
<evidence type="ECO:0000256" key="2">
    <source>
        <dbReference type="ARBA" id="ARBA00023015"/>
    </source>
</evidence>
<dbReference type="InterPro" id="IPR039425">
    <property type="entry name" value="RNA_pol_sigma-70-like"/>
</dbReference>
<dbReference type="RefSeq" id="WP_289841746.1">
    <property type="nucleotide sequence ID" value="NZ_CATKSH010000002.1"/>
</dbReference>
<feature type="domain" description="RNA polymerase sigma factor 70 region 4 type 2" evidence="8">
    <location>
        <begin position="112"/>
        <end position="163"/>
    </location>
</feature>
<evidence type="ECO:0000256" key="3">
    <source>
        <dbReference type="ARBA" id="ARBA00023082"/>
    </source>
</evidence>
<dbReference type="GO" id="GO:0003677">
    <property type="term" value="F:DNA binding"/>
    <property type="evidence" value="ECO:0007669"/>
    <property type="project" value="UniProtKB-KW"/>
</dbReference>
<feature type="domain" description="RNA polymerase sigma-70 region 2" evidence="7">
    <location>
        <begin position="22"/>
        <end position="84"/>
    </location>
</feature>
<dbReference type="GO" id="GO:0006352">
    <property type="term" value="P:DNA-templated transcription initiation"/>
    <property type="evidence" value="ECO:0007669"/>
    <property type="project" value="InterPro"/>
</dbReference>
<reference evidence="9" key="1">
    <citation type="submission" date="2023-03" db="EMBL/GenBank/DDBJ databases">
        <authorList>
            <person name="Cleenwerck I."/>
        </authorList>
    </citation>
    <scope>NUCLEOTIDE SEQUENCE</scope>
    <source>
        <strain evidence="9">LMG 32879</strain>
    </source>
</reference>
<gene>
    <name evidence="9" type="ORF">LMG32879_000583</name>
</gene>
<dbReference type="AlphaFoldDB" id="A0AA35UET9"/>
<dbReference type="PANTHER" id="PTHR43133">
    <property type="entry name" value="RNA POLYMERASE ECF-TYPE SIGMA FACTO"/>
    <property type="match status" value="1"/>
</dbReference>
<dbReference type="InterPro" id="IPR000838">
    <property type="entry name" value="RNA_pol_sigma70_ECF_CS"/>
</dbReference>
<dbReference type="Pfam" id="PF04542">
    <property type="entry name" value="Sigma70_r2"/>
    <property type="match status" value="1"/>
</dbReference>
<dbReference type="PROSITE" id="PS01063">
    <property type="entry name" value="SIGMA70_ECF"/>
    <property type="match status" value="1"/>
</dbReference>
<keyword evidence="2 6" id="KW-0805">Transcription regulation</keyword>
<dbReference type="Gene3D" id="1.10.1740.10">
    <property type="match status" value="1"/>
</dbReference>
<evidence type="ECO:0000259" key="7">
    <source>
        <dbReference type="Pfam" id="PF04542"/>
    </source>
</evidence>
<dbReference type="SUPFAM" id="SSF88659">
    <property type="entry name" value="Sigma3 and sigma4 domains of RNA polymerase sigma factors"/>
    <property type="match status" value="1"/>
</dbReference>
<dbReference type="InterPro" id="IPR014284">
    <property type="entry name" value="RNA_pol_sigma-70_dom"/>
</dbReference>
<evidence type="ECO:0000256" key="1">
    <source>
        <dbReference type="ARBA" id="ARBA00010641"/>
    </source>
</evidence>
<dbReference type="InterPro" id="IPR036388">
    <property type="entry name" value="WH-like_DNA-bd_sf"/>
</dbReference>
<dbReference type="PANTHER" id="PTHR43133:SF25">
    <property type="entry name" value="RNA POLYMERASE SIGMA FACTOR RFAY-RELATED"/>
    <property type="match status" value="1"/>
</dbReference>
<keyword evidence="5 6" id="KW-0804">Transcription</keyword>
<dbReference type="InterPro" id="IPR013325">
    <property type="entry name" value="RNA_pol_sigma_r2"/>
</dbReference>
<dbReference type="GO" id="GO:0016987">
    <property type="term" value="F:sigma factor activity"/>
    <property type="evidence" value="ECO:0007669"/>
    <property type="project" value="UniProtKB-KW"/>
</dbReference>
<name>A0AA35UET9_9PROT</name>
<keyword evidence="10" id="KW-1185">Reference proteome</keyword>
<evidence type="ECO:0000256" key="4">
    <source>
        <dbReference type="ARBA" id="ARBA00023125"/>
    </source>
</evidence>
<accession>A0AA35UET9</accession>
<evidence type="ECO:0000313" key="10">
    <source>
        <dbReference type="Proteomes" id="UP001176960"/>
    </source>
</evidence>
<proteinExistence type="inferred from homology"/>
<dbReference type="InterPro" id="IPR013249">
    <property type="entry name" value="RNA_pol_sigma70_r4_t2"/>
</dbReference>
<dbReference type="EMBL" id="CATKSH010000002">
    <property type="protein sequence ID" value="CAI9119758.1"/>
    <property type="molecule type" value="Genomic_DNA"/>
</dbReference>
<dbReference type="Gene3D" id="1.10.10.10">
    <property type="entry name" value="Winged helix-like DNA-binding domain superfamily/Winged helix DNA-binding domain"/>
    <property type="match status" value="1"/>
</dbReference>